<dbReference type="PANTHER" id="PTHR12161">
    <property type="entry name" value="IST1 FAMILY MEMBER"/>
    <property type="match status" value="1"/>
</dbReference>
<comment type="caution">
    <text evidence="3">The sequence shown here is derived from an EMBL/GenBank/DDBJ whole genome shotgun (WGS) entry which is preliminary data.</text>
</comment>
<evidence type="ECO:0000256" key="1">
    <source>
        <dbReference type="ARBA" id="ARBA00005536"/>
    </source>
</evidence>
<dbReference type="Pfam" id="PF03398">
    <property type="entry name" value="Ist1"/>
    <property type="match status" value="1"/>
</dbReference>
<dbReference type="OrthoDB" id="29853at2759"/>
<name>A0A9P6PWQ9_9FUNG</name>
<evidence type="ECO:0008006" key="5">
    <source>
        <dbReference type="Google" id="ProtNLM"/>
    </source>
</evidence>
<evidence type="ECO:0000313" key="3">
    <source>
        <dbReference type="EMBL" id="KAG0253576.1"/>
    </source>
</evidence>
<evidence type="ECO:0000256" key="2">
    <source>
        <dbReference type="SAM" id="MobiDB-lite"/>
    </source>
</evidence>
<dbReference type="InterPro" id="IPR005061">
    <property type="entry name" value="Ist1"/>
</dbReference>
<keyword evidence="4" id="KW-1185">Reference proteome</keyword>
<comment type="similarity">
    <text evidence="1">Belongs to the IST1 family.</text>
</comment>
<dbReference type="PANTHER" id="PTHR12161:SF5">
    <property type="entry name" value="IST1 HOMOLOG"/>
    <property type="match status" value="1"/>
</dbReference>
<sequence length="296" mass="33424">MFNPTRAKVQLKLSVNRLQMLQNKKNMLAQQQRKEIARLLEAGKEESARIRVEHIIREDFSSEALEIIELYCELLLARFGLLEQLKNCDPAITEAVNTIIYAAPRSEVKELLLVRDQLAAKFGRDFVTNAMENVDESVNPRIIQKLKVQTPDPYLVNRYLEEIAKTFKVSWTADPEMDNQLIGSMDGEFIDPINHSIEQPGRPRLQETSKPGSKSQPMDMDEDRLDLLSDLSSLSGPTINTRMKTTPVPTKRATPPSQPSNSNTVADISPPPSAMNDGLPDLDALTRRFEALKKRT</sequence>
<accession>A0A9P6PWQ9</accession>
<feature type="compositionally biased region" description="Polar residues" evidence="2">
    <location>
        <begin position="236"/>
        <end position="248"/>
    </location>
</feature>
<proteinExistence type="inferred from homology"/>
<dbReference type="Proteomes" id="UP000726737">
    <property type="component" value="Unassembled WGS sequence"/>
</dbReference>
<dbReference type="InterPro" id="IPR042277">
    <property type="entry name" value="IST1-like"/>
</dbReference>
<dbReference type="Gene3D" id="1.20.1260.60">
    <property type="entry name" value="Vacuolar protein sorting-associated protein Ist1"/>
    <property type="match status" value="1"/>
</dbReference>
<gene>
    <name evidence="3" type="ORF">BG011_006295</name>
</gene>
<dbReference type="FunFam" id="1.20.1260.60:FF:000002">
    <property type="entry name" value="Vacuolar protein sorting-associated protein IST1"/>
    <property type="match status" value="1"/>
</dbReference>
<feature type="region of interest" description="Disordered" evidence="2">
    <location>
        <begin position="186"/>
        <end position="281"/>
    </location>
</feature>
<reference evidence="3" key="1">
    <citation type="journal article" date="2020" name="Fungal Divers.">
        <title>Resolving the Mortierellaceae phylogeny through synthesis of multi-gene phylogenetics and phylogenomics.</title>
        <authorList>
            <person name="Vandepol N."/>
            <person name="Liber J."/>
            <person name="Desiro A."/>
            <person name="Na H."/>
            <person name="Kennedy M."/>
            <person name="Barry K."/>
            <person name="Grigoriev I.V."/>
            <person name="Miller A.N."/>
            <person name="O'Donnell K."/>
            <person name="Stajich J.E."/>
            <person name="Bonito G."/>
        </authorList>
    </citation>
    <scope>NUCLEOTIDE SEQUENCE</scope>
    <source>
        <strain evidence="3">KOD948</strain>
    </source>
</reference>
<dbReference type="GO" id="GO:0015031">
    <property type="term" value="P:protein transport"/>
    <property type="evidence" value="ECO:0007669"/>
    <property type="project" value="InterPro"/>
</dbReference>
<organism evidence="3 4">
    <name type="scientific">Mortierella polycephala</name>
    <dbReference type="NCBI Taxonomy" id="41804"/>
    <lineage>
        <taxon>Eukaryota</taxon>
        <taxon>Fungi</taxon>
        <taxon>Fungi incertae sedis</taxon>
        <taxon>Mucoromycota</taxon>
        <taxon>Mortierellomycotina</taxon>
        <taxon>Mortierellomycetes</taxon>
        <taxon>Mortierellales</taxon>
        <taxon>Mortierellaceae</taxon>
        <taxon>Mortierella</taxon>
    </lineage>
</organism>
<evidence type="ECO:0000313" key="4">
    <source>
        <dbReference type="Proteomes" id="UP000726737"/>
    </source>
</evidence>
<feature type="compositionally biased region" description="Polar residues" evidence="2">
    <location>
        <begin position="206"/>
        <end position="216"/>
    </location>
</feature>
<dbReference type="AlphaFoldDB" id="A0A9P6PWQ9"/>
<dbReference type="EMBL" id="JAAAJA010000451">
    <property type="protein sequence ID" value="KAG0253576.1"/>
    <property type="molecule type" value="Genomic_DNA"/>
</dbReference>
<protein>
    <recommendedName>
        <fullName evidence="5">DUF292-domain-containing protein</fullName>
    </recommendedName>
</protein>